<gene>
    <name evidence="2" type="ORF">Pth03_52120</name>
</gene>
<dbReference type="GO" id="GO:0005829">
    <property type="term" value="C:cytosol"/>
    <property type="evidence" value="ECO:0007669"/>
    <property type="project" value="TreeGrafter"/>
</dbReference>
<keyword evidence="3" id="KW-1185">Reference proteome</keyword>
<dbReference type="RefSeq" id="WP_203946959.1">
    <property type="nucleotide sequence ID" value="NZ_BOOR01000041.1"/>
</dbReference>
<feature type="domain" description="Nucleoside phosphorylase" evidence="1">
    <location>
        <begin position="25"/>
        <end position="161"/>
    </location>
</feature>
<sequence length="211" mass="21951">MTSLIVCALGIEARAVRRGLPPDGVTVLRTGMGPRRAERAAACLPPASAVAVTGFAGALDDGLDPGDVLVASEVRWRDLVVPCPSAPDVAARLDDAGLAVRTGPLITSWYVVTGRDRRAQWGRSGARAADMESGPLAVACEDLPFAVVRVVVDTPASPLLGFATVAHALTARRTLTRIAPVLAAWEARAGGQARAAHADVPRKAEQKEGRP</sequence>
<dbReference type="GO" id="GO:0009116">
    <property type="term" value="P:nucleoside metabolic process"/>
    <property type="evidence" value="ECO:0007669"/>
    <property type="project" value="InterPro"/>
</dbReference>
<protein>
    <submittedName>
        <fullName evidence="2">Lipoprotein</fullName>
    </submittedName>
</protein>
<name>A0A8J3XZ84_9ACTN</name>
<dbReference type="EMBL" id="BOOR01000041">
    <property type="protein sequence ID" value="GII56823.1"/>
    <property type="molecule type" value="Genomic_DNA"/>
</dbReference>
<dbReference type="Pfam" id="PF01048">
    <property type="entry name" value="PNP_UDP_1"/>
    <property type="match status" value="1"/>
</dbReference>
<evidence type="ECO:0000259" key="1">
    <source>
        <dbReference type="Pfam" id="PF01048"/>
    </source>
</evidence>
<evidence type="ECO:0000313" key="2">
    <source>
        <dbReference type="EMBL" id="GII56823.1"/>
    </source>
</evidence>
<dbReference type="GO" id="GO:0019284">
    <property type="term" value="P:L-methionine salvage from S-adenosylmethionine"/>
    <property type="evidence" value="ECO:0007669"/>
    <property type="project" value="TreeGrafter"/>
</dbReference>
<reference evidence="2" key="1">
    <citation type="submission" date="2021-01" db="EMBL/GenBank/DDBJ databases">
        <title>Whole genome shotgun sequence of Planotetraspora thailandica NBRC 104271.</title>
        <authorList>
            <person name="Komaki H."/>
            <person name="Tamura T."/>
        </authorList>
    </citation>
    <scope>NUCLEOTIDE SEQUENCE</scope>
    <source>
        <strain evidence="2">NBRC 104271</strain>
    </source>
</reference>
<dbReference type="GO" id="GO:0008782">
    <property type="term" value="F:adenosylhomocysteine nucleosidase activity"/>
    <property type="evidence" value="ECO:0007669"/>
    <property type="project" value="TreeGrafter"/>
</dbReference>
<dbReference type="Gene3D" id="3.40.50.1580">
    <property type="entry name" value="Nucleoside phosphorylase domain"/>
    <property type="match status" value="1"/>
</dbReference>
<dbReference type="PANTHER" id="PTHR46832:SF1">
    <property type="entry name" value="5'-METHYLTHIOADENOSINE_S-ADENOSYLHOMOCYSTEINE NUCLEOSIDASE"/>
    <property type="match status" value="1"/>
</dbReference>
<dbReference type="SUPFAM" id="SSF53167">
    <property type="entry name" value="Purine and uridine phosphorylases"/>
    <property type="match status" value="1"/>
</dbReference>
<evidence type="ECO:0000313" key="3">
    <source>
        <dbReference type="Proteomes" id="UP000605992"/>
    </source>
</evidence>
<dbReference type="AlphaFoldDB" id="A0A8J3XZ84"/>
<dbReference type="GO" id="GO:0008930">
    <property type="term" value="F:methylthioadenosine nucleosidase activity"/>
    <property type="evidence" value="ECO:0007669"/>
    <property type="project" value="TreeGrafter"/>
</dbReference>
<dbReference type="PANTHER" id="PTHR46832">
    <property type="entry name" value="5'-METHYLTHIOADENOSINE/S-ADENOSYLHOMOCYSTEINE NUCLEOSIDASE"/>
    <property type="match status" value="1"/>
</dbReference>
<dbReference type="InterPro" id="IPR035994">
    <property type="entry name" value="Nucleoside_phosphorylase_sf"/>
</dbReference>
<dbReference type="InterPro" id="IPR000845">
    <property type="entry name" value="Nucleoside_phosphorylase_d"/>
</dbReference>
<dbReference type="Proteomes" id="UP000605992">
    <property type="component" value="Unassembled WGS sequence"/>
</dbReference>
<accession>A0A8J3XZ84</accession>
<organism evidence="2 3">
    <name type="scientific">Planotetraspora thailandica</name>
    <dbReference type="NCBI Taxonomy" id="487172"/>
    <lineage>
        <taxon>Bacteria</taxon>
        <taxon>Bacillati</taxon>
        <taxon>Actinomycetota</taxon>
        <taxon>Actinomycetes</taxon>
        <taxon>Streptosporangiales</taxon>
        <taxon>Streptosporangiaceae</taxon>
        <taxon>Planotetraspora</taxon>
    </lineage>
</organism>
<comment type="caution">
    <text evidence="2">The sequence shown here is derived from an EMBL/GenBank/DDBJ whole genome shotgun (WGS) entry which is preliminary data.</text>
</comment>
<proteinExistence type="predicted"/>
<keyword evidence="2" id="KW-0449">Lipoprotein</keyword>